<dbReference type="SUPFAM" id="SSF51695">
    <property type="entry name" value="PLC-like phosphodiesterases"/>
    <property type="match status" value="1"/>
</dbReference>
<comment type="caution">
    <text evidence="2">The sequence shown here is derived from an EMBL/GenBank/DDBJ whole genome shotgun (WGS) entry which is preliminary data.</text>
</comment>
<dbReference type="AlphaFoldDB" id="T0ZN70"/>
<feature type="non-terminal residue" evidence="2">
    <location>
        <position position="140"/>
    </location>
</feature>
<dbReference type="InterPro" id="IPR017946">
    <property type="entry name" value="PLC-like_Pdiesterase_TIM-brl"/>
</dbReference>
<proteinExistence type="predicted"/>
<dbReference type="GO" id="GO:0008081">
    <property type="term" value="F:phosphoric diester hydrolase activity"/>
    <property type="evidence" value="ECO:0007669"/>
    <property type="project" value="InterPro"/>
</dbReference>
<name>T0ZN70_9ZZZZ</name>
<feature type="region of interest" description="Disordered" evidence="1">
    <location>
        <begin position="100"/>
        <end position="140"/>
    </location>
</feature>
<evidence type="ECO:0000313" key="2">
    <source>
        <dbReference type="EMBL" id="EQD30154.1"/>
    </source>
</evidence>
<dbReference type="EMBL" id="AUZY01012414">
    <property type="protein sequence ID" value="EQD30154.1"/>
    <property type="molecule type" value="Genomic_DNA"/>
</dbReference>
<evidence type="ECO:0000256" key="1">
    <source>
        <dbReference type="SAM" id="MobiDB-lite"/>
    </source>
</evidence>
<organism evidence="2">
    <name type="scientific">mine drainage metagenome</name>
    <dbReference type="NCBI Taxonomy" id="410659"/>
    <lineage>
        <taxon>unclassified sequences</taxon>
        <taxon>metagenomes</taxon>
        <taxon>ecological metagenomes</taxon>
    </lineage>
</organism>
<sequence length="140" mass="14425">MIDALLGVLEAEFGPGPEAGLLIECFETGILRALAARTRIPLVQLIEAEGAPYDWVARGEPGVFADFTTPAGLARIAAYATCIGPEKSLVIGRDERDALGEPTALVPDSHAQGPAGDAVDVSSGERVSSGRGAQQRGGGR</sequence>
<protein>
    <submittedName>
        <fullName evidence="2">Glycerophosphoryl diester phosphodiesterase</fullName>
    </submittedName>
</protein>
<accession>T0ZN70</accession>
<feature type="compositionally biased region" description="Low complexity" evidence="1">
    <location>
        <begin position="121"/>
        <end position="134"/>
    </location>
</feature>
<reference evidence="2" key="2">
    <citation type="journal article" date="2014" name="ISME J.">
        <title>Microbial stratification in low pH oxic and suboxic macroscopic growths along an acid mine drainage.</title>
        <authorList>
            <person name="Mendez-Garcia C."/>
            <person name="Mesa V."/>
            <person name="Sprenger R.R."/>
            <person name="Richter M."/>
            <person name="Diez M.S."/>
            <person name="Solano J."/>
            <person name="Bargiela R."/>
            <person name="Golyshina O.V."/>
            <person name="Manteca A."/>
            <person name="Ramos J.L."/>
            <person name="Gallego J.R."/>
            <person name="Llorente I."/>
            <person name="Martins Dos Santos V.A."/>
            <person name="Jensen O.N."/>
            <person name="Pelaez A.I."/>
            <person name="Sanchez J."/>
            <person name="Ferrer M."/>
        </authorList>
    </citation>
    <scope>NUCLEOTIDE SEQUENCE</scope>
</reference>
<gene>
    <name evidence="2" type="ORF">B1B_18549</name>
</gene>
<reference evidence="2" key="1">
    <citation type="submission" date="2013-08" db="EMBL/GenBank/DDBJ databases">
        <authorList>
            <person name="Mendez C."/>
            <person name="Richter M."/>
            <person name="Ferrer M."/>
            <person name="Sanchez J."/>
        </authorList>
    </citation>
    <scope>NUCLEOTIDE SEQUENCE</scope>
</reference>
<dbReference type="Gene3D" id="3.20.20.190">
    <property type="entry name" value="Phosphatidylinositol (PI) phosphodiesterase"/>
    <property type="match status" value="1"/>
</dbReference>
<dbReference type="GO" id="GO:0006629">
    <property type="term" value="P:lipid metabolic process"/>
    <property type="evidence" value="ECO:0007669"/>
    <property type="project" value="InterPro"/>
</dbReference>